<dbReference type="GO" id="GO:0003700">
    <property type="term" value="F:DNA-binding transcription factor activity"/>
    <property type="evidence" value="ECO:0007669"/>
    <property type="project" value="InterPro"/>
</dbReference>
<dbReference type="PROSITE" id="PS00036">
    <property type="entry name" value="BZIP_BASIC"/>
    <property type="match status" value="1"/>
</dbReference>
<name>A0A9P5H1E8_9HYPO</name>
<evidence type="ECO:0000259" key="2">
    <source>
        <dbReference type="PROSITE" id="PS00036"/>
    </source>
</evidence>
<feature type="compositionally biased region" description="Basic and acidic residues" evidence="1">
    <location>
        <begin position="273"/>
        <end position="301"/>
    </location>
</feature>
<comment type="caution">
    <text evidence="3">The sequence shown here is derived from an EMBL/GenBank/DDBJ whole genome shotgun (WGS) entry which is preliminary data.</text>
</comment>
<feature type="compositionally biased region" description="Pro residues" evidence="1">
    <location>
        <begin position="60"/>
        <end position="77"/>
    </location>
</feature>
<feature type="compositionally biased region" description="Basic and acidic residues" evidence="1">
    <location>
        <begin position="33"/>
        <end position="42"/>
    </location>
</feature>
<dbReference type="AlphaFoldDB" id="A0A9P5H1E8"/>
<feature type="region of interest" description="Disordered" evidence="1">
    <location>
        <begin position="273"/>
        <end position="310"/>
    </location>
</feature>
<evidence type="ECO:0000256" key="1">
    <source>
        <dbReference type="SAM" id="MobiDB-lite"/>
    </source>
</evidence>
<feature type="domain" description="BZIP" evidence="2">
    <location>
        <begin position="200"/>
        <end position="213"/>
    </location>
</feature>
<dbReference type="EMBL" id="JAANBB010000208">
    <property type="protein sequence ID" value="KAF7546588.1"/>
    <property type="molecule type" value="Genomic_DNA"/>
</dbReference>
<protein>
    <recommendedName>
        <fullName evidence="2">BZIP domain-containing protein</fullName>
    </recommendedName>
</protein>
<feature type="region of interest" description="Disordered" evidence="1">
    <location>
        <begin position="1"/>
        <end position="47"/>
    </location>
</feature>
<organism evidence="3 4">
    <name type="scientific">Cylindrodendrum hubeiense</name>
    <dbReference type="NCBI Taxonomy" id="595255"/>
    <lineage>
        <taxon>Eukaryota</taxon>
        <taxon>Fungi</taxon>
        <taxon>Dikarya</taxon>
        <taxon>Ascomycota</taxon>
        <taxon>Pezizomycotina</taxon>
        <taxon>Sordariomycetes</taxon>
        <taxon>Hypocreomycetidae</taxon>
        <taxon>Hypocreales</taxon>
        <taxon>Nectriaceae</taxon>
        <taxon>Cylindrodendrum</taxon>
    </lineage>
</organism>
<feature type="compositionally biased region" description="Acidic residues" evidence="1">
    <location>
        <begin position="15"/>
        <end position="26"/>
    </location>
</feature>
<gene>
    <name evidence="3" type="ORF">G7Z17_g8335</name>
</gene>
<dbReference type="Proteomes" id="UP000722485">
    <property type="component" value="Unassembled WGS sequence"/>
</dbReference>
<reference evidence="3" key="1">
    <citation type="submission" date="2020-03" db="EMBL/GenBank/DDBJ databases">
        <title>Draft Genome Sequence of Cylindrodendrum hubeiense.</title>
        <authorList>
            <person name="Buettner E."/>
            <person name="Kellner H."/>
        </authorList>
    </citation>
    <scope>NUCLEOTIDE SEQUENCE</scope>
    <source>
        <strain evidence="3">IHI 201604</strain>
    </source>
</reference>
<feature type="region of interest" description="Disordered" evidence="1">
    <location>
        <begin position="60"/>
        <end position="105"/>
    </location>
</feature>
<evidence type="ECO:0000313" key="3">
    <source>
        <dbReference type="EMBL" id="KAF7546588.1"/>
    </source>
</evidence>
<keyword evidence="4" id="KW-1185">Reference proteome</keyword>
<dbReference type="OrthoDB" id="4847496at2759"/>
<accession>A0A9P5H1E8</accession>
<evidence type="ECO:0000313" key="4">
    <source>
        <dbReference type="Proteomes" id="UP000722485"/>
    </source>
</evidence>
<feature type="compositionally biased region" description="Low complexity" evidence="1">
    <location>
        <begin position="78"/>
        <end position="90"/>
    </location>
</feature>
<feature type="compositionally biased region" description="Basic residues" evidence="1">
    <location>
        <begin position="1"/>
        <end position="10"/>
    </location>
</feature>
<dbReference type="InterPro" id="IPR004827">
    <property type="entry name" value="bZIP"/>
</dbReference>
<proteinExistence type="predicted"/>
<sequence length="310" mass="34757">MRPHRDRKRPSYAESPDDASIDDSDGEMASAEPQRKRVRYMEESPQQQLSYRIGNAMPMPMPLAMPQPVATTPPPAPLSFLASASPSATLQQTSPPRARRPSNPLHRVGGSYTLETAGLGVPNNLPHNEIRRRQGEIERELAFQAANPPALPASTIADLPPKPATEDWVSFPDDPIPDEQRLAIEAENNRIAATNQRIERERNNQAAKKSRQKRLEALDNTRIILNDRAAECDWWRMRAMALGASVSDWNLLPKQIKDGMVKVIEDRIAVVDQHNENARKQEEARKRLERTRARAARKEGRNAASPASEN</sequence>